<reference evidence="1 2" key="1">
    <citation type="submission" date="2018-05" db="EMBL/GenBank/DDBJ databases">
        <title>Genome sequencing and assembly of the regulated plant pathogen Lachnellula willkommii and related sister species for the development of diagnostic species identification markers.</title>
        <authorList>
            <person name="Giroux E."/>
            <person name="Bilodeau G."/>
        </authorList>
    </citation>
    <scope>NUCLEOTIDE SEQUENCE [LARGE SCALE GENOMIC DNA]</scope>
    <source>
        <strain evidence="1 2">CBS 185.66</strain>
    </source>
</reference>
<protein>
    <recommendedName>
        <fullName evidence="3">SnoaL-like domain-containing protein</fullName>
    </recommendedName>
</protein>
<comment type="caution">
    <text evidence="1">The sequence shown here is derived from an EMBL/GenBank/DDBJ whole genome shotgun (WGS) entry which is preliminary data.</text>
</comment>
<dbReference type="EMBL" id="QGMH01000019">
    <property type="protein sequence ID" value="TVY29333.1"/>
    <property type="molecule type" value="Genomic_DNA"/>
</dbReference>
<name>A0A8H8U2T6_9HELO</name>
<dbReference type="OrthoDB" id="3468019at2759"/>
<dbReference type="AlphaFoldDB" id="A0A8H8U2T6"/>
<dbReference type="PANTHER" id="PTHR39401">
    <property type="entry name" value="SNOAL-LIKE DOMAIN-CONTAINING PROTEIN"/>
    <property type="match status" value="1"/>
</dbReference>
<dbReference type="PANTHER" id="PTHR39401:SF1">
    <property type="entry name" value="SNOAL-LIKE DOMAIN-CONTAINING PROTEIN"/>
    <property type="match status" value="1"/>
</dbReference>
<dbReference type="Proteomes" id="UP000431533">
    <property type="component" value="Unassembled WGS sequence"/>
</dbReference>
<dbReference type="InterPro" id="IPR032710">
    <property type="entry name" value="NTF2-like_dom_sf"/>
</dbReference>
<accession>A0A8H8U2T6</accession>
<dbReference type="RefSeq" id="XP_031008120.1">
    <property type="nucleotide sequence ID" value="XM_031146422.1"/>
</dbReference>
<dbReference type="SUPFAM" id="SSF54427">
    <property type="entry name" value="NTF2-like"/>
    <property type="match status" value="1"/>
</dbReference>
<dbReference type="Gene3D" id="3.10.450.50">
    <property type="match status" value="1"/>
</dbReference>
<evidence type="ECO:0008006" key="3">
    <source>
        <dbReference type="Google" id="ProtNLM"/>
    </source>
</evidence>
<dbReference type="GeneID" id="41981637"/>
<evidence type="ECO:0000313" key="1">
    <source>
        <dbReference type="EMBL" id="TVY29333.1"/>
    </source>
</evidence>
<sequence>MPPHTYKSEYPPSSQIDEGIKTFFEDFYRTSDTPTPDAHEKYAAAFTKDAKLVMISKVARGYDEILEVRKGMWTAVNSRLHTPVKMYPFGSGADEVMLYGTVGYVLKDGRKTDLEFAARAKLVKEGGEWKMSFYQVYLDSAAIANAK</sequence>
<organism evidence="1 2">
    <name type="scientific">Lachnellula hyalina</name>
    <dbReference type="NCBI Taxonomy" id="1316788"/>
    <lineage>
        <taxon>Eukaryota</taxon>
        <taxon>Fungi</taxon>
        <taxon>Dikarya</taxon>
        <taxon>Ascomycota</taxon>
        <taxon>Pezizomycotina</taxon>
        <taxon>Leotiomycetes</taxon>
        <taxon>Helotiales</taxon>
        <taxon>Lachnaceae</taxon>
        <taxon>Lachnellula</taxon>
    </lineage>
</organism>
<evidence type="ECO:0000313" key="2">
    <source>
        <dbReference type="Proteomes" id="UP000431533"/>
    </source>
</evidence>
<keyword evidence="2" id="KW-1185">Reference proteome</keyword>
<proteinExistence type="predicted"/>
<gene>
    <name evidence="1" type="ORF">LHYA1_G001439</name>
</gene>